<keyword evidence="2" id="KW-0479">Metal-binding</keyword>
<dbReference type="GO" id="GO:0008270">
    <property type="term" value="F:zinc ion binding"/>
    <property type="evidence" value="ECO:0007669"/>
    <property type="project" value="UniProtKB-UniRule"/>
</dbReference>
<proteinExistence type="inferred from homology"/>
<dbReference type="RefSeq" id="WP_048188627.1">
    <property type="nucleotide sequence ID" value="NZ_CP011097.1"/>
</dbReference>
<evidence type="ECO:0000256" key="2">
    <source>
        <dbReference type="HAMAP-Rule" id="MF_00975"/>
    </source>
</evidence>
<feature type="transmembrane region" description="Helical" evidence="3">
    <location>
        <begin position="63"/>
        <end position="83"/>
    </location>
</feature>
<dbReference type="Proteomes" id="UP000266745">
    <property type="component" value="Chromosome"/>
</dbReference>
<dbReference type="GO" id="GO:0005737">
    <property type="term" value="C:cytoplasm"/>
    <property type="evidence" value="ECO:0007669"/>
    <property type="project" value="UniProtKB-SubCell"/>
</dbReference>
<evidence type="ECO:0000256" key="3">
    <source>
        <dbReference type="SAM" id="Phobius"/>
    </source>
</evidence>
<keyword evidence="3" id="KW-0472">Membrane</keyword>
<dbReference type="InterPro" id="IPR025721">
    <property type="entry name" value="Exosome_cplx_N_dom"/>
</dbReference>
<protein>
    <recommendedName>
        <fullName evidence="2">Exosome complex component Csl4</fullName>
    </recommendedName>
</protein>
<dbReference type="NCBIfam" id="NF034126">
    <property type="entry name" value="PRK09521.1"/>
    <property type="match status" value="1"/>
</dbReference>
<keyword evidence="1 2" id="KW-0271">Exosome</keyword>
<dbReference type="AlphaFoldDB" id="A0A3G1B4B6"/>
<evidence type="ECO:0000256" key="1">
    <source>
        <dbReference type="ARBA" id="ARBA00022835"/>
    </source>
</evidence>
<evidence type="ECO:0000259" key="4">
    <source>
        <dbReference type="Pfam" id="PF14382"/>
    </source>
</evidence>
<dbReference type="Gene3D" id="2.40.50.140">
    <property type="entry name" value="Nucleic acid-binding proteins"/>
    <property type="match status" value="1"/>
</dbReference>
<comment type="subunit">
    <text evidence="2">Component of the archaeal exosome complex. Forms a trimer of Rrp4 and/or Csl4 subunits. The trimer associates with an hexameric ring-like arrangement composed of 3 Rrp41-Rrp42 heterodimers. Interacts with DnaG.</text>
</comment>
<keyword evidence="3" id="KW-1133">Transmembrane helix</keyword>
<dbReference type="HAMAP" id="MF_00975">
    <property type="entry name" value="Exosome_Csl4"/>
    <property type="match status" value="1"/>
</dbReference>
<dbReference type="KEGG" id="tah:SU86_004640"/>
<accession>A0A3G1B4B6</accession>
<feature type="domain" description="Exosome complex component N-terminal" evidence="4">
    <location>
        <begin position="4"/>
        <end position="41"/>
    </location>
</feature>
<dbReference type="PANTHER" id="PTHR12686:SF8">
    <property type="entry name" value="EXOSOME COMPLEX COMPONENT CSL4"/>
    <property type="match status" value="1"/>
</dbReference>
<comment type="similarity">
    <text evidence="2">Belongs to the CSL4 family.</text>
</comment>
<keyword evidence="2" id="KW-0963">Cytoplasm</keyword>
<dbReference type="PANTHER" id="PTHR12686">
    <property type="entry name" value="3'-5' EXORIBONUCLEASE CSL4-RELATED"/>
    <property type="match status" value="1"/>
</dbReference>
<dbReference type="GeneID" id="24875684"/>
<evidence type="ECO:0000313" key="6">
    <source>
        <dbReference type="Proteomes" id="UP000266745"/>
    </source>
</evidence>
<dbReference type="GO" id="GO:0000178">
    <property type="term" value="C:exosome (RNase complex)"/>
    <property type="evidence" value="ECO:0007669"/>
    <property type="project" value="UniProtKB-KW"/>
</dbReference>
<dbReference type="Pfam" id="PF14382">
    <property type="entry name" value="ECR1_N"/>
    <property type="match status" value="1"/>
</dbReference>
<feature type="binding site" evidence="2">
    <location>
        <position position="156"/>
    </location>
    <ligand>
        <name>Zn(2+)</name>
        <dbReference type="ChEBI" id="CHEBI:29105"/>
    </ligand>
</feature>
<dbReference type="Gene3D" id="2.40.50.100">
    <property type="match status" value="1"/>
</dbReference>
<dbReference type="InterPro" id="IPR039771">
    <property type="entry name" value="Csl4"/>
</dbReference>
<gene>
    <name evidence="2" type="primary">csl4</name>
    <name evidence="5" type="ORF">SU86_004640</name>
</gene>
<dbReference type="SUPFAM" id="SSF110324">
    <property type="entry name" value="Ribosomal L27 protein-like"/>
    <property type="match status" value="1"/>
</dbReference>
<dbReference type="InterPro" id="IPR030850">
    <property type="entry name" value="Exosome_Csl4_arc"/>
</dbReference>
<keyword evidence="6" id="KW-1185">Reference proteome</keyword>
<dbReference type="GO" id="GO:0006401">
    <property type="term" value="P:RNA catabolic process"/>
    <property type="evidence" value="ECO:0007669"/>
    <property type="project" value="UniProtKB-UniRule"/>
</dbReference>
<comment type="subcellular location">
    <subcellularLocation>
        <location evidence="2">Cytoplasm</location>
    </subcellularLocation>
</comment>
<comment type="function">
    <text evidence="2">Non-catalytic component of the exosome, which is a complex involved in RNA degradation. Increases the RNA binding and the efficiency of RNA degradation. Helpful for the interaction of the exosome with A-poor RNAs.</text>
</comment>
<evidence type="ECO:0000313" key="5">
    <source>
        <dbReference type="EMBL" id="AJZ75773.1"/>
    </source>
</evidence>
<dbReference type="STRING" id="1603555.SU86_004640"/>
<dbReference type="GO" id="GO:0006396">
    <property type="term" value="P:RNA processing"/>
    <property type="evidence" value="ECO:0007669"/>
    <property type="project" value="InterPro"/>
</dbReference>
<feature type="binding site" evidence="2">
    <location>
        <position position="159"/>
    </location>
    <ligand>
        <name>Zn(2+)</name>
        <dbReference type="ChEBI" id="CHEBI:29105"/>
    </ligand>
</feature>
<feature type="binding site" evidence="2">
    <location>
        <position position="140"/>
    </location>
    <ligand>
        <name>Zn(2+)</name>
        <dbReference type="ChEBI" id="CHEBI:29105"/>
    </ligand>
</feature>
<reference evidence="5 6" key="1">
    <citation type="journal article" date="2016" name="Sci. Rep.">
        <title>A novel ammonia-oxidizing archaeon from wastewater treatment plant: Its enrichment, physiological and genomic characteristics.</title>
        <authorList>
            <person name="Li Y."/>
            <person name="Ding K."/>
            <person name="Wen X."/>
            <person name="Zhang B."/>
            <person name="Shen B."/>
            <person name="Yang Y."/>
        </authorList>
    </citation>
    <scope>NUCLEOTIDE SEQUENCE [LARGE SCALE GENOMIC DNA]</scope>
    <source>
        <strain evidence="5 6">SAT1</strain>
    </source>
</reference>
<dbReference type="EMBL" id="CP011097">
    <property type="protein sequence ID" value="AJZ75773.1"/>
    <property type="molecule type" value="Genomic_DNA"/>
</dbReference>
<keyword evidence="2" id="KW-0862">Zinc</keyword>
<name>A0A3G1B4B6_9ARCH</name>
<dbReference type="InterPro" id="IPR012340">
    <property type="entry name" value="NA-bd_OB-fold"/>
</dbReference>
<keyword evidence="3" id="KW-0812">Transmembrane</keyword>
<dbReference type="OrthoDB" id="6768at2157"/>
<dbReference type="SUPFAM" id="SSF50249">
    <property type="entry name" value="Nucleic acid-binding proteins"/>
    <property type="match status" value="1"/>
</dbReference>
<sequence length="181" mass="19895">MNDFVMPGEKLGFIEEIEGGSNTFDDGDTIRASSAGIAEVDKKTKIVQVRNGRQLSIPKKGDIVIGTVAMMLPSMIAVAIHYLNGKPNSSGVECICQNPDRKRIIARMNDVVALKIETHLNGAIHATIDEPELGVLFTKCNVCAGNVVPMRDRIKCPNCGFMEDRKISTNYEKADFIKLRE</sequence>
<organism evidence="5 6">
    <name type="scientific">Candidatus Nitrosotenuis cloacae</name>
    <dbReference type="NCBI Taxonomy" id="1603555"/>
    <lineage>
        <taxon>Archaea</taxon>
        <taxon>Nitrososphaerota</taxon>
        <taxon>Candidatus Nitrosotenuis</taxon>
    </lineage>
</organism>
<feature type="binding site" evidence="2">
    <location>
        <position position="143"/>
    </location>
    <ligand>
        <name>Zn(2+)</name>
        <dbReference type="ChEBI" id="CHEBI:29105"/>
    </ligand>
</feature>